<evidence type="ECO:0000259" key="2">
    <source>
        <dbReference type="Pfam" id="PF15262"/>
    </source>
</evidence>
<dbReference type="AlphaFoldDB" id="A0A8C1US79"/>
<proteinExistence type="predicted"/>
<sequence length="792" mass="88195">MFDQINKRLMRRKKSRFKQLKTRLFGKLKKKESEGLIKQSQSASDITAPEGRREGYDSEDEFLHGLSSRALSHDSIFITDQTPSTEPTRVLSQENVHGKIKALQLKLQQQNLHLGPPSMLIPGKRIEDSGTTSEDDGLPCSPPEMSFHERVMNGAVYKPSSRPLSPVSKLSPQPIISPASSSTTPTAGADFSNPAGFMPRLDNSAARHRMSVKPRNQRASTRGKRVSLSPRHRSESISDLDNVLSEEEEDETMMSTETVNHYLYSSPNLELTEKPTTPEPTETTPEKSAYDQEENPNRTLGVEILKSEEFLETEGKVTSNPLYLQPLSFSLISSGPPSPSGLPESTALSREIESLRAHSPIQTHDRNDIQIQTSDTDKKETFRPHPVPVPRLKKHKMEIRSPPSPKGAEEASTKPWEAEVEIAPNAGSVQFLIASAKYRSKTTSETKQNEGHLKDSPGIKTQATKPNPESQKDEVRETKPTELQNLLHQTQERKSSFRREVPPPIMSKPTAGTNLRKADSAAEHVETEKLEEAEDRKSAFGVQLRTTSLSLKYRSEVSKIKDETKRYSLESNTVTEVSEEHAGKAETFRNMHDSNSKSKPSVPKKLDLQSLDFPLAAQDCECKQFLLFVIYVLNCQEAVSEPGWMSLAREKTRAYQPFLGRLATNQSPVHPTSPTAPPAQPPKPALQPKTQLLSTSLHPLKAASLQTSPRLLAKPAPGGTKDWQVTYCWREQNTPSFLLLIIKYSLLNFITTVVAKMIRTLVFLAAKNGFKSVISIFCCSVSVGNISLHFQT</sequence>
<protein>
    <submittedName>
        <fullName evidence="3">Si:ch211-149l1.2</fullName>
    </submittedName>
</protein>
<feature type="domain" description="DUF4592" evidence="2">
    <location>
        <begin position="110"/>
        <end position="221"/>
    </location>
</feature>
<evidence type="ECO:0000256" key="1">
    <source>
        <dbReference type="SAM" id="MobiDB-lite"/>
    </source>
</evidence>
<evidence type="ECO:0000313" key="4">
    <source>
        <dbReference type="Proteomes" id="UP000694700"/>
    </source>
</evidence>
<name>A0A8C1US79_CYPCA</name>
<feature type="region of interest" description="Disordered" evidence="1">
    <location>
        <begin position="354"/>
        <end position="521"/>
    </location>
</feature>
<feature type="region of interest" description="Disordered" evidence="1">
    <location>
        <begin position="209"/>
        <end position="247"/>
    </location>
</feature>
<feature type="compositionally biased region" description="Low complexity" evidence="1">
    <location>
        <begin position="171"/>
        <end position="187"/>
    </location>
</feature>
<dbReference type="Ensembl" id="ENSCCRT00015040634.1">
    <property type="protein sequence ID" value="ENSCCRP00015039290.1"/>
    <property type="gene ID" value="ENSCCRG00015016341.1"/>
</dbReference>
<dbReference type="Pfam" id="PF15262">
    <property type="entry name" value="DUF4592"/>
    <property type="match status" value="1"/>
</dbReference>
<feature type="compositionally biased region" description="Pro residues" evidence="1">
    <location>
        <begin position="674"/>
        <end position="685"/>
    </location>
</feature>
<accession>A0A8C1US79</accession>
<feature type="compositionally biased region" description="Basic and acidic residues" evidence="1">
    <location>
        <begin position="578"/>
        <end position="596"/>
    </location>
</feature>
<feature type="region of interest" description="Disordered" evidence="1">
    <location>
        <begin position="268"/>
        <end position="294"/>
    </location>
</feature>
<feature type="compositionally biased region" description="Basic and acidic residues" evidence="1">
    <location>
        <begin position="490"/>
        <end position="501"/>
    </location>
</feature>
<feature type="region of interest" description="Disordered" evidence="1">
    <location>
        <begin position="159"/>
        <end position="189"/>
    </location>
</feature>
<organism evidence="3 4">
    <name type="scientific">Cyprinus carpio</name>
    <name type="common">Common carp</name>
    <dbReference type="NCBI Taxonomy" id="7962"/>
    <lineage>
        <taxon>Eukaryota</taxon>
        <taxon>Metazoa</taxon>
        <taxon>Chordata</taxon>
        <taxon>Craniata</taxon>
        <taxon>Vertebrata</taxon>
        <taxon>Euteleostomi</taxon>
        <taxon>Actinopterygii</taxon>
        <taxon>Neopterygii</taxon>
        <taxon>Teleostei</taxon>
        <taxon>Ostariophysi</taxon>
        <taxon>Cypriniformes</taxon>
        <taxon>Cyprinidae</taxon>
        <taxon>Cyprininae</taxon>
        <taxon>Cyprinus</taxon>
    </lineage>
</organism>
<feature type="compositionally biased region" description="Basic and acidic residues" evidence="1">
    <location>
        <begin position="442"/>
        <end position="457"/>
    </location>
</feature>
<feature type="region of interest" description="Disordered" evidence="1">
    <location>
        <begin position="31"/>
        <end position="57"/>
    </location>
</feature>
<feature type="compositionally biased region" description="Polar residues" evidence="1">
    <location>
        <begin position="459"/>
        <end position="469"/>
    </location>
</feature>
<dbReference type="InterPro" id="IPR026713">
    <property type="entry name" value="CRACD-like"/>
</dbReference>
<feature type="region of interest" description="Disordered" evidence="1">
    <location>
        <begin position="578"/>
        <end position="604"/>
    </location>
</feature>
<reference evidence="3" key="1">
    <citation type="submission" date="2025-08" db="UniProtKB">
        <authorList>
            <consortium name="Ensembl"/>
        </authorList>
    </citation>
    <scope>IDENTIFICATION</scope>
</reference>
<feature type="compositionally biased region" description="Basic residues" evidence="1">
    <location>
        <begin position="209"/>
        <end position="225"/>
    </location>
</feature>
<evidence type="ECO:0000313" key="3">
    <source>
        <dbReference type="Ensembl" id="ENSCCRP00015039290.1"/>
    </source>
</evidence>
<dbReference type="InterPro" id="IPR028030">
    <property type="entry name" value="DUF4592"/>
</dbReference>
<dbReference type="PANTHER" id="PTHR47743:SF1">
    <property type="entry name" value="CRACD-LIKE PROTEIN"/>
    <property type="match status" value="1"/>
</dbReference>
<dbReference type="PANTHER" id="PTHR47743">
    <property type="entry name" value="KIAA1210 / KIAA1211 FAMILY MEMBER"/>
    <property type="match status" value="1"/>
</dbReference>
<feature type="region of interest" description="Disordered" evidence="1">
    <location>
        <begin position="664"/>
        <end position="687"/>
    </location>
</feature>
<dbReference type="Proteomes" id="UP000694700">
    <property type="component" value="Unplaced"/>
</dbReference>
<feature type="compositionally biased region" description="Basic and acidic residues" evidence="1">
    <location>
        <begin position="470"/>
        <end position="480"/>
    </location>
</feature>